<sequence length="20" mass="2220">METPPRHGEAPILPCLPDFV</sequence>
<evidence type="ECO:0000313" key="3">
    <source>
        <dbReference type="WBParaSite" id="Hba_09822"/>
    </source>
</evidence>
<evidence type="ECO:0000256" key="1">
    <source>
        <dbReference type="SAM" id="MobiDB-lite"/>
    </source>
</evidence>
<protein>
    <submittedName>
        <fullName evidence="3">Uncharacterized protein</fullName>
    </submittedName>
</protein>
<dbReference type="Proteomes" id="UP000095283">
    <property type="component" value="Unplaced"/>
</dbReference>
<proteinExistence type="predicted"/>
<dbReference type="AlphaFoldDB" id="A0A1I7WXD3"/>
<accession>A0A1I7WXD3</accession>
<keyword evidence="2" id="KW-1185">Reference proteome</keyword>
<reference evidence="3" key="1">
    <citation type="submission" date="2016-11" db="UniProtKB">
        <authorList>
            <consortium name="WormBaseParasite"/>
        </authorList>
    </citation>
    <scope>IDENTIFICATION</scope>
</reference>
<feature type="region of interest" description="Disordered" evidence="1">
    <location>
        <begin position="1"/>
        <end position="20"/>
    </location>
</feature>
<evidence type="ECO:0000313" key="2">
    <source>
        <dbReference type="Proteomes" id="UP000095283"/>
    </source>
</evidence>
<name>A0A1I7WXD3_HETBA</name>
<dbReference type="WBParaSite" id="Hba_09822">
    <property type="protein sequence ID" value="Hba_09822"/>
    <property type="gene ID" value="Hba_09822"/>
</dbReference>
<organism evidence="2 3">
    <name type="scientific">Heterorhabditis bacteriophora</name>
    <name type="common">Entomopathogenic nematode worm</name>
    <dbReference type="NCBI Taxonomy" id="37862"/>
    <lineage>
        <taxon>Eukaryota</taxon>
        <taxon>Metazoa</taxon>
        <taxon>Ecdysozoa</taxon>
        <taxon>Nematoda</taxon>
        <taxon>Chromadorea</taxon>
        <taxon>Rhabditida</taxon>
        <taxon>Rhabditina</taxon>
        <taxon>Rhabditomorpha</taxon>
        <taxon>Strongyloidea</taxon>
        <taxon>Heterorhabditidae</taxon>
        <taxon>Heterorhabditis</taxon>
    </lineage>
</organism>